<dbReference type="SUPFAM" id="SSF46689">
    <property type="entry name" value="Homeodomain-like"/>
    <property type="match status" value="1"/>
</dbReference>
<dbReference type="Gene3D" id="1.10.10.60">
    <property type="entry name" value="Homeodomain-like"/>
    <property type="match status" value="1"/>
</dbReference>
<keyword evidence="2 4" id="KW-0238">DNA-binding</keyword>
<dbReference type="RefSeq" id="WP_149471444.1">
    <property type="nucleotide sequence ID" value="NZ_QOKW01000026.1"/>
</dbReference>
<evidence type="ECO:0000256" key="2">
    <source>
        <dbReference type="ARBA" id="ARBA00023125"/>
    </source>
</evidence>
<feature type="compositionally biased region" description="Polar residues" evidence="5">
    <location>
        <begin position="195"/>
        <end position="212"/>
    </location>
</feature>
<evidence type="ECO:0000313" key="8">
    <source>
        <dbReference type="Proteomes" id="UP000480854"/>
    </source>
</evidence>
<keyword evidence="1" id="KW-0805">Transcription regulation</keyword>
<evidence type="ECO:0000259" key="6">
    <source>
        <dbReference type="PROSITE" id="PS50977"/>
    </source>
</evidence>
<dbReference type="InterPro" id="IPR036271">
    <property type="entry name" value="Tet_transcr_reg_TetR-rel_C_sf"/>
</dbReference>
<dbReference type="Pfam" id="PF21993">
    <property type="entry name" value="TetR_C_13_2"/>
    <property type="match status" value="1"/>
</dbReference>
<dbReference type="Pfam" id="PF00440">
    <property type="entry name" value="TetR_N"/>
    <property type="match status" value="1"/>
</dbReference>
<dbReference type="EMBL" id="QOKW01000026">
    <property type="protein sequence ID" value="KAA0677139.1"/>
    <property type="molecule type" value="Genomic_DNA"/>
</dbReference>
<dbReference type="SUPFAM" id="SSF48498">
    <property type="entry name" value="Tetracyclin repressor-like, C-terminal domain"/>
    <property type="match status" value="1"/>
</dbReference>
<accession>A0A9W7KQ11</accession>
<evidence type="ECO:0000256" key="4">
    <source>
        <dbReference type="PROSITE-ProRule" id="PRU00335"/>
    </source>
</evidence>
<dbReference type="Proteomes" id="UP000480854">
    <property type="component" value="Unassembled WGS sequence"/>
</dbReference>
<organism evidence="7 8">
    <name type="scientific">Roseomonas genomospecies 6</name>
    <dbReference type="NCBI Taxonomy" id="214106"/>
    <lineage>
        <taxon>Bacteria</taxon>
        <taxon>Pseudomonadati</taxon>
        <taxon>Pseudomonadota</taxon>
        <taxon>Alphaproteobacteria</taxon>
        <taxon>Acetobacterales</taxon>
        <taxon>Roseomonadaceae</taxon>
        <taxon>Roseomonas</taxon>
    </lineage>
</organism>
<dbReference type="InterPro" id="IPR054156">
    <property type="entry name" value="YxaF_TetR_C"/>
</dbReference>
<evidence type="ECO:0000256" key="3">
    <source>
        <dbReference type="ARBA" id="ARBA00023163"/>
    </source>
</evidence>
<dbReference type="OrthoDB" id="9798857at2"/>
<dbReference type="Gene3D" id="1.10.357.10">
    <property type="entry name" value="Tetracycline Repressor, domain 2"/>
    <property type="match status" value="1"/>
</dbReference>
<feature type="region of interest" description="Disordered" evidence="5">
    <location>
        <begin position="189"/>
        <end position="212"/>
    </location>
</feature>
<dbReference type="PRINTS" id="PR00455">
    <property type="entry name" value="HTHTETR"/>
</dbReference>
<protein>
    <submittedName>
        <fullName evidence="7">TetR/AcrR family transcriptional regulator</fullName>
    </submittedName>
</protein>
<keyword evidence="8" id="KW-1185">Reference proteome</keyword>
<name>A0A9W7KQ11_9PROT</name>
<dbReference type="InterPro" id="IPR001647">
    <property type="entry name" value="HTH_TetR"/>
</dbReference>
<feature type="DNA-binding region" description="H-T-H motif" evidence="4">
    <location>
        <begin position="32"/>
        <end position="51"/>
    </location>
</feature>
<proteinExistence type="predicted"/>
<sequence>MKVSKEKAAENRTAIVKAAGRLFRERGFDKVGVAEITKAAGLTHGGFYGHFASKDALAAEACEAAFAEALDRLPAVEESPEGALDSFLTGYLSERHRDQPDAGCPMAAFAGDVARQDPAVRERFGAGVVRFFDVIEARLPDREGEGAADRRARAVAIVSALIGGMALARATAQANPELSAEILESLRRQLGASGGTSRSGPEQSTRAGTRHR</sequence>
<evidence type="ECO:0000256" key="5">
    <source>
        <dbReference type="SAM" id="MobiDB-lite"/>
    </source>
</evidence>
<dbReference type="PANTHER" id="PTHR47506">
    <property type="entry name" value="TRANSCRIPTIONAL REGULATORY PROTEIN"/>
    <property type="match status" value="1"/>
</dbReference>
<dbReference type="PROSITE" id="PS50977">
    <property type="entry name" value="HTH_TETR_2"/>
    <property type="match status" value="1"/>
</dbReference>
<dbReference type="InterPro" id="IPR009057">
    <property type="entry name" value="Homeodomain-like_sf"/>
</dbReference>
<comment type="caution">
    <text evidence="7">The sequence shown here is derived from an EMBL/GenBank/DDBJ whole genome shotgun (WGS) entry which is preliminary data.</text>
</comment>
<reference evidence="7 8" key="1">
    <citation type="submission" date="2018-07" db="EMBL/GenBank/DDBJ databases">
        <title>Genome sequence of Azospirillum sp. ATCC 49961.</title>
        <authorList>
            <person name="Sant'Anna F.H."/>
            <person name="Baldani J.I."/>
            <person name="Zilli J.E."/>
            <person name="Reis V.M."/>
            <person name="Hartmann A."/>
            <person name="Cruz L."/>
            <person name="de Souza E.M."/>
            <person name="de Oliveira Pedrosa F."/>
            <person name="Passaglia L.M.P."/>
        </authorList>
    </citation>
    <scope>NUCLEOTIDE SEQUENCE [LARGE SCALE GENOMIC DNA]</scope>
    <source>
        <strain evidence="7 8">ATCC 49961</strain>
    </source>
</reference>
<keyword evidence="3" id="KW-0804">Transcription</keyword>
<gene>
    <name evidence="7" type="ORF">DS843_24405</name>
</gene>
<dbReference type="PANTHER" id="PTHR47506:SF7">
    <property type="entry name" value="TRANSCRIPTIONAL REGULATORY PROTEIN"/>
    <property type="match status" value="1"/>
</dbReference>
<evidence type="ECO:0000313" key="7">
    <source>
        <dbReference type="EMBL" id="KAA0677139.1"/>
    </source>
</evidence>
<evidence type="ECO:0000256" key="1">
    <source>
        <dbReference type="ARBA" id="ARBA00023015"/>
    </source>
</evidence>
<dbReference type="GO" id="GO:0003677">
    <property type="term" value="F:DNA binding"/>
    <property type="evidence" value="ECO:0007669"/>
    <property type="project" value="UniProtKB-UniRule"/>
</dbReference>
<dbReference type="AlphaFoldDB" id="A0A9W7KQ11"/>
<feature type="domain" description="HTH tetR-type" evidence="6">
    <location>
        <begin position="9"/>
        <end position="69"/>
    </location>
</feature>